<reference evidence="1 2" key="1">
    <citation type="journal article" date="2019" name="Nat. Ecol. Evol.">
        <title>Megaphylogeny resolves global patterns of mushroom evolution.</title>
        <authorList>
            <person name="Varga T."/>
            <person name="Krizsan K."/>
            <person name="Foldi C."/>
            <person name="Dima B."/>
            <person name="Sanchez-Garcia M."/>
            <person name="Sanchez-Ramirez S."/>
            <person name="Szollosi G.J."/>
            <person name="Szarkandi J.G."/>
            <person name="Papp V."/>
            <person name="Albert L."/>
            <person name="Andreopoulos W."/>
            <person name="Angelini C."/>
            <person name="Antonin V."/>
            <person name="Barry K.W."/>
            <person name="Bougher N.L."/>
            <person name="Buchanan P."/>
            <person name="Buyck B."/>
            <person name="Bense V."/>
            <person name="Catcheside P."/>
            <person name="Chovatia M."/>
            <person name="Cooper J."/>
            <person name="Damon W."/>
            <person name="Desjardin D."/>
            <person name="Finy P."/>
            <person name="Geml J."/>
            <person name="Haridas S."/>
            <person name="Hughes K."/>
            <person name="Justo A."/>
            <person name="Karasinski D."/>
            <person name="Kautmanova I."/>
            <person name="Kiss B."/>
            <person name="Kocsube S."/>
            <person name="Kotiranta H."/>
            <person name="LaButti K.M."/>
            <person name="Lechner B.E."/>
            <person name="Liimatainen K."/>
            <person name="Lipzen A."/>
            <person name="Lukacs Z."/>
            <person name="Mihaltcheva S."/>
            <person name="Morgado L.N."/>
            <person name="Niskanen T."/>
            <person name="Noordeloos M.E."/>
            <person name="Ohm R.A."/>
            <person name="Ortiz-Santana B."/>
            <person name="Ovrebo C."/>
            <person name="Racz N."/>
            <person name="Riley R."/>
            <person name="Savchenko A."/>
            <person name="Shiryaev A."/>
            <person name="Soop K."/>
            <person name="Spirin V."/>
            <person name="Szebenyi C."/>
            <person name="Tomsovsky M."/>
            <person name="Tulloss R.E."/>
            <person name="Uehling J."/>
            <person name="Grigoriev I.V."/>
            <person name="Vagvolgyi C."/>
            <person name="Papp T."/>
            <person name="Martin F.M."/>
            <person name="Miettinen O."/>
            <person name="Hibbett D.S."/>
            <person name="Nagy L.G."/>
        </authorList>
    </citation>
    <scope>NUCLEOTIDE SEQUENCE [LARGE SCALE GENOMIC DNA]</scope>
    <source>
        <strain evidence="1 2">NL-1719</strain>
    </source>
</reference>
<keyword evidence="2" id="KW-1185">Reference proteome</keyword>
<name>A0ACD3B350_9AGAR</name>
<evidence type="ECO:0000313" key="1">
    <source>
        <dbReference type="EMBL" id="TFK72031.1"/>
    </source>
</evidence>
<proteinExistence type="predicted"/>
<gene>
    <name evidence="1" type="ORF">BDN72DRAFT_389146</name>
</gene>
<dbReference type="Proteomes" id="UP000308600">
    <property type="component" value="Unassembled WGS sequence"/>
</dbReference>
<sequence length="323" mass="36280">MQEKKLSQRQIGFQFVQIGNHRRTRGILHHLDAQLKEPQDTKTWDIVDRTTLRAPNATIIVKILLGGVLRRVDDNGAGALLGPNWFSSLWHPSKLMQKQMQLLVDYDTVVLVDDSATMGEADWAMALDALDMLINLTGERDTDGIDVYFVNDTRRCFEGLKNEFDHEYHENIDSILPHGNAPLKARLEGIVCEYLDEISEQSSKGEALGKPVNYIVITNGQGLKDQGLKEFIIEVAARLDSMKFAHKKTLGIQFLQIGNDKDVTSFLNDLDDTQEAKLDIVDTTLYQDVDPVLDDTIAKALLGGISQKFDDKPRKSHTFNSAT</sequence>
<organism evidence="1 2">
    <name type="scientific">Pluteus cervinus</name>
    <dbReference type="NCBI Taxonomy" id="181527"/>
    <lineage>
        <taxon>Eukaryota</taxon>
        <taxon>Fungi</taxon>
        <taxon>Dikarya</taxon>
        <taxon>Basidiomycota</taxon>
        <taxon>Agaricomycotina</taxon>
        <taxon>Agaricomycetes</taxon>
        <taxon>Agaricomycetidae</taxon>
        <taxon>Agaricales</taxon>
        <taxon>Pluteineae</taxon>
        <taxon>Pluteaceae</taxon>
        <taxon>Pluteus</taxon>
    </lineage>
</organism>
<evidence type="ECO:0000313" key="2">
    <source>
        <dbReference type="Proteomes" id="UP000308600"/>
    </source>
</evidence>
<protein>
    <submittedName>
        <fullName evidence="1">Uncharacterized protein</fullName>
    </submittedName>
</protein>
<accession>A0ACD3B350</accession>
<dbReference type="EMBL" id="ML208290">
    <property type="protein sequence ID" value="TFK72031.1"/>
    <property type="molecule type" value="Genomic_DNA"/>
</dbReference>